<protein>
    <submittedName>
        <fullName evidence="4">Leukocyte receptor cluster member 8</fullName>
    </submittedName>
</protein>
<dbReference type="EMBL" id="UZAN01046102">
    <property type="protein sequence ID" value="VDP83719.1"/>
    <property type="molecule type" value="Genomic_DNA"/>
</dbReference>
<dbReference type="AlphaFoldDB" id="A0A183ANJ6"/>
<dbReference type="GO" id="GO:0005634">
    <property type="term" value="C:nucleus"/>
    <property type="evidence" value="ECO:0007669"/>
    <property type="project" value="TreeGrafter"/>
</dbReference>
<sequence>MQPWNPYNGYWQPGGYGTYGDPNYPAAAQEAQSNTSATVAPDSSWQYNINTSCRDTTAYSQPYTYGYASQRPGTPSGGVYSGYAPPVYPNPNPYGWNVSGYGYPQYQPTARGVPGLMSQNWGYPMIPTPTSGAPVQSTGSTGEKPSGDIPESVPEEVAEQPLQTPPESFKSKSIKEKWSEDLNPDESSPPINGSKKNRRRKRGGRVSSEVTRLSIDPQTKREDISSQRGQGRGARRGKANAISNATSGASRLSYRATRFKDHLGHSTLDGTGAIGRTTSRLLLNMFDERDELSADFESFQIVGTMQDLEKRYLRLTRAPEPSEVRPLSVLKQSLEHVKQKWLSKTDYHWVCEQFKSIRQDLTVSSIIGARCLFNCSNSLAEH</sequence>
<evidence type="ECO:0000256" key="1">
    <source>
        <dbReference type="SAM" id="MobiDB-lite"/>
    </source>
</evidence>
<feature type="compositionally biased region" description="Polar residues" evidence="1">
    <location>
        <begin position="128"/>
        <end position="143"/>
    </location>
</feature>
<organism evidence="4">
    <name type="scientific">Echinostoma caproni</name>
    <dbReference type="NCBI Taxonomy" id="27848"/>
    <lineage>
        <taxon>Eukaryota</taxon>
        <taxon>Metazoa</taxon>
        <taxon>Spiralia</taxon>
        <taxon>Lophotrochozoa</taxon>
        <taxon>Platyhelminthes</taxon>
        <taxon>Trematoda</taxon>
        <taxon>Digenea</taxon>
        <taxon>Plagiorchiida</taxon>
        <taxon>Echinostomata</taxon>
        <taxon>Echinostomatoidea</taxon>
        <taxon>Echinostomatidae</taxon>
        <taxon>Echinostoma</taxon>
    </lineage>
</organism>
<dbReference type="OrthoDB" id="199574at2759"/>
<proteinExistence type="predicted"/>
<accession>A0A183ANJ6</accession>
<dbReference type="Proteomes" id="UP000272942">
    <property type="component" value="Unassembled WGS sequence"/>
</dbReference>
<dbReference type="Gene3D" id="1.25.40.990">
    <property type="match status" value="1"/>
</dbReference>
<evidence type="ECO:0000313" key="3">
    <source>
        <dbReference type="Proteomes" id="UP000272942"/>
    </source>
</evidence>
<dbReference type="InterPro" id="IPR045107">
    <property type="entry name" value="SAC3/GANP/THP3"/>
</dbReference>
<dbReference type="PANTHER" id="PTHR12436">
    <property type="entry name" value="80 KDA MCM3-ASSOCIATED PROTEIN"/>
    <property type="match status" value="1"/>
</dbReference>
<evidence type="ECO:0000313" key="4">
    <source>
        <dbReference type="WBParaSite" id="ECPE_0000855701-mRNA-1"/>
    </source>
</evidence>
<feature type="compositionally biased region" description="Basic residues" evidence="1">
    <location>
        <begin position="195"/>
        <end position="204"/>
    </location>
</feature>
<dbReference type="PANTHER" id="PTHR12436:SF4">
    <property type="entry name" value="LEUKOCYTE RECEPTOR CLUSTER MEMBER 8"/>
    <property type="match status" value="1"/>
</dbReference>
<name>A0A183ANJ6_9TREM</name>
<keyword evidence="3" id="KW-1185">Reference proteome</keyword>
<reference evidence="4" key="1">
    <citation type="submission" date="2016-06" db="UniProtKB">
        <authorList>
            <consortium name="WormBaseParasite"/>
        </authorList>
    </citation>
    <scope>IDENTIFICATION</scope>
</reference>
<feature type="compositionally biased region" description="Basic and acidic residues" evidence="1">
    <location>
        <begin position="169"/>
        <end position="180"/>
    </location>
</feature>
<evidence type="ECO:0000313" key="2">
    <source>
        <dbReference type="EMBL" id="VDP83719.1"/>
    </source>
</evidence>
<dbReference type="WBParaSite" id="ECPE_0000855701-mRNA-1">
    <property type="protein sequence ID" value="ECPE_0000855701-mRNA-1"/>
    <property type="gene ID" value="ECPE_0000855701"/>
</dbReference>
<feature type="region of interest" description="Disordered" evidence="1">
    <location>
        <begin position="127"/>
        <end position="241"/>
    </location>
</feature>
<gene>
    <name evidence="2" type="ORF">ECPE_LOCUS8533</name>
</gene>
<reference evidence="2 3" key="2">
    <citation type="submission" date="2018-11" db="EMBL/GenBank/DDBJ databases">
        <authorList>
            <consortium name="Pathogen Informatics"/>
        </authorList>
    </citation>
    <scope>NUCLEOTIDE SEQUENCE [LARGE SCALE GENOMIC DNA]</scope>
    <source>
        <strain evidence="2 3">Egypt</strain>
    </source>
</reference>